<evidence type="ECO:0000313" key="3">
    <source>
        <dbReference type="Proteomes" id="UP000887565"/>
    </source>
</evidence>
<sequence length="545" mass="62663">MAHLHIDYANFKLMDVFFDLLALHHAYANDSKYGDFIGSFRDNWLEDQNINGQVYAVNKTCLQIIDFYFDENICGSAYFWLSHDLVLSQHGEPVSSFEYEDQHLKAYRNVRAIINFPFNTELRDFGSFGLWCQETKSKLAYVTIPSTLEPPNHVILNQSLEINKHGRRYRLKAGPFVILDRRTIKVYGFSIQRKSPATYFTVGRGAPVTKKTINKVRVKGYDETGRDIRPLPVGGNYSAGADLILELPENFDVFNIEWLGVYCKQFALNLGHIKIGNLSYKIQPYLRPPYSHFPSELSINKTATKSWPRTILLANQSMRSLRFELGPPGHSKAYAAWYNSTPNYLVWYINDLLAPELIVEVDVEYSFQIEGGCSNDSSATHHLYISGDSIGGRKDYHDYDGGDDLQPHFGGWKSVNSDYKTSKNRCCILYERVGTDASYYSSFNAYEKNLRKNCTTADIDHFTWIPPRELINRTLYYHSHKSDNTGGRILITEKNQFPKNRKSETIDVQDSAKKNNIDSYRNISRVLEIFVYVYSLRVSLLLVKA</sequence>
<name>A0A915JTR9_ROMCU</name>
<dbReference type="PANTHER" id="PTHR24036">
    <property type="entry name" value="SKELETOR-RELATED"/>
    <property type="match status" value="1"/>
</dbReference>
<evidence type="ECO:0000256" key="1">
    <source>
        <dbReference type="ARBA" id="ARBA00022737"/>
    </source>
</evidence>
<feature type="domain" description="DM13" evidence="2">
    <location>
        <begin position="38"/>
        <end position="145"/>
    </location>
</feature>
<dbReference type="PANTHER" id="PTHR24036:SF5">
    <property type="entry name" value="THROMBOMODULIN"/>
    <property type="match status" value="1"/>
</dbReference>
<dbReference type="InterPro" id="IPR019545">
    <property type="entry name" value="DM13_domain"/>
</dbReference>
<evidence type="ECO:0000313" key="4">
    <source>
        <dbReference type="WBParaSite" id="nRc.2.0.1.t29661-RA"/>
    </source>
</evidence>
<organism evidence="3 4">
    <name type="scientific">Romanomermis culicivorax</name>
    <name type="common">Nematode worm</name>
    <dbReference type="NCBI Taxonomy" id="13658"/>
    <lineage>
        <taxon>Eukaryota</taxon>
        <taxon>Metazoa</taxon>
        <taxon>Ecdysozoa</taxon>
        <taxon>Nematoda</taxon>
        <taxon>Enoplea</taxon>
        <taxon>Dorylaimia</taxon>
        <taxon>Mermithida</taxon>
        <taxon>Mermithoidea</taxon>
        <taxon>Mermithidae</taxon>
        <taxon>Romanomermis</taxon>
    </lineage>
</organism>
<evidence type="ECO:0000259" key="2">
    <source>
        <dbReference type="PROSITE" id="PS51549"/>
    </source>
</evidence>
<keyword evidence="3" id="KW-1185">Reference proteome</keyword>
<accession>A0A915JTR9</accession>
<proteinExistence type="predicted"/>
<dbReference type="PROSITE" id="PS51549">
    <property type="entry name" value="DM13"/>
    <property type="match status" value="2"/>
</dbReference>
<protein>
    <submittedName>
        <fullName evidence="4">DM13 domain-containing protein</fullName>
    </submittedName>
</protein>
<dbReference type="Proteomes" id="UP000887565">
    <property type="component" value="Unplaced"/>
</dbReference>
<dbReference type="SMART" id="SM00686">
    <property type="entry name" value="DM13"/>
    <property type="match status" value="2"/>
</dbReference>
<dbReference type="WBParaSite" id="nRc.2.0.1.t29661-RA">
    <property type="protein sequence ID" value="nRc.2.0.1.t29661-RA"/>
    <property type="gene ID" value="nRc.2.0.1.g29661"/>
</dbReference>
<dbReference type="InterPro" id="IPR052126">
    <property type="entry name" value="Spindle_Org/Thrombomodulin"/>
</dbReference>
<reference evidence="4" key="1">
    <citation type="submission" date="2022-11" db="UniProtKB">
        <authorList>
            <consortium name="WormBaseParasite"/>
        </authorList>
    </citation>
    <scope>IDENTIFICATION</scope>
</reference>
<feature type="domain" description="DM13" evidence="2">
    <location>
        <begin position="158"/>
        <end position="276"/>
    </location>
</feature>
<dbReference type="Pfam" id="PF10517">
    <property type="entry name" value="DM13"/>
    <property type="match status" value="2"/>
</dbReference>
<keyword evidence="1" id="KW-0677">Repeat</keyword>
<dbReference type="AlphaFoldDB" id="A0A915JTR9"/>